<dbReference type="EMBL" id="OZ034816">
    <property type="protein sequence ID" value="CAL1375752.1"/>
    <property type="molecule type" value="Genomic_DNA"/>
</dbReference>
<proteinExistence type="predicted"/>
<dbReference type="Pfam" id="PF00646">
    <property type="entry name" value="F-box"/>
    <property type="match status" value="1"/>
</dbReference>
<dbReference type="InterPro" id="IPR053197">
    <property type="entry name" value="F-box_SCFL_complex_component"/>
</dbReference>
<evidence type="ECO:0000256" key="1">
    <source>
        <dbReference type="SAM" id="MobiDB-lite"/>
    </source>
</evidence>
<evidence type="ECO:0000313" key="4">
    <source>
        <dbReference type="Proteomes" id="UP001497516"/>
    </source>
</evidence>
<keyword evidence="4" id="KW-1185">Reference proteome</keyword>
<reference evidence="3 4" key="1">
    <citation type="submission" date="2024-04" db="EMBL/GenBank/DDBJ databases">
        <authorList>
            <person name="Fracassetti M."/>
        </authorList>
    </citation>
    <scope>NUCLEOTIDE SEQUENCE [LARGE SCALE GENOMIC DNA]</scope>
</reference>
<evidence type="ECO:0000313" key="3">
    <source>
        <dbReference type="EMBL" id="CAL1375752.1"/>
    </source>
</evidence>
<feature type="domain" description="F-box" evidence="2">
    <location>
        <begin position="29"/>
        <end position="68"/>
    </location>
</feature>
<protein>
    <recommendedName>
        <fullName evidence="2">F-box domain-containing protein</fullName>
    </recommendedName>
</protein>
<dbReference type="InterPro" id="IPR036047">
    <property type="entry name" value="F-box-like_dom_sf"/>
</dbReference>
<name>A0AAV2DQF7_9ROSI</name>
<dbReference type="Proteomes" id="UP001497516">
    <property type="component" value="Chromosome 3"/>
</dbReference>
<dbReference type="PANTHER" id="PTHR34223">
    <property type="entry name" value="OS11G0201299 PROTEIN"/>
    <property type="match status" value="1"/>
</dbReference>
<evidence type="ECO:0000259" key="2">
    <source>
        <dbReference type="Pfam" id="PF00646"/>
    </source>
</evidence>
<feature type="region of interest" description="Disordered" evidence="1">
    <location>
        <begin position="1"/>
        <end position="27"/>
    </location>
</feature>
<organism evidence="3 4">
    <name type="scientific">Linum trigynum</name>
    <dbReference type="NCBI Taxonomy" id="586398"/>
    <lineage>
        <taxon>Eukaryota</taxon>
        <taxon>Viridiplantae</taxon>
        <taxon>Streptophyta</taxon>
        <taxon>Embryophyta</taxon>
        <taxon>Tracheophyta</taxon>
        <taxon>Spermatophyta</taxon>
        <taxon>Magnoliopsida</taxon>
        <taxon>eudicotyledons</taxon>
        <taxon>Gunneridae</taxon>
        <taxon>Pentapetalae</taxon>
        <taxon>rosids</taxon>
        <taxon>fabids</taxon>
        <taxon>Malpighiales</taxon>
        <taxon>Linaceae</taxon>
        <taxon>Linum</taxon>
    </lineage>
</organism>
<dbReference type="AlphaFoldDB" id="A0AAV2DQF7"/>
<dbReference type="SUPFAM" id="SSF81383">
    <property type="entry name" value="F-box domain"/>
    <property type="match status" value="1"/>
</dbReference>
<gene>
    <name evidence="3" type="ORF">LTRI10_LOCUS17531</name>
</gene>
<dbReference type="PANTHER" id="PTHR34223:SF51">
    <property type="entry name" value="OS06G0556300 PROTEIN"/>
    <property type="match status" value="1"/>
</dbReference>
<dbReference type="InterPro" id="IPR001810">
    <property type="entry name" value="F-box_dom"/>
</dbReference>
<sequence length="384" mass="44036">MNESSYELRKAGKRPREEGDTDSSRPDRLSQLPGFILSHILSFLDTKYAVQTCVLSRVWRCAWKYVSVLSFRSDSFQQYSSFQLYVDEVLSLRFPLSVRMVCYVDDESSAERDRGLFARVIKYGVAHGAQHLVIDLNNGKDIYASCRFSSLLSDTIFCCKTLELRRLWVDTDFRNSTFPVLTDLTLEQCVLVSYYDEDINPFSGFPCLKNLVLTECVHSDIANDWDFRSFKIYGSQLLSLKLDCLHCTKLEICTPKLKFFTLEHDLDFLKISSLRVPSLIHADIRISDEENAMNDDNKEQFMQRSIFLFQCLKSATSLQLDYYSIQVLSNISELLEKQPSPFTRLKSLGVEALTIPHSLIDYFLKGSSSVKPNVKYGVGKSCLT</sequence>
<accession>A0AAV2DQF7</accession>